<proteinExistence type="predicted"/>
<dbReference type="SUPFAM" id="SSF103642">
    <property type="entry name" value="Sec-C motif"/>
    <property type="match status" value="1"/>
</dbReference>
<dbReference type="InterPro" id="IPR004027">
    <property type="entry name" value="SEC_C_motif"/>
</dbReference>
<dbReference type="InterPro" id="IPR011990">
    <property type="entry name" value="TPR-like_helical_dom_sf"/>
</dbReference>
<evidence type="ECO:0000313" key="3">
    <source>
        <dbReference type="Proteomes" id="UP000501534"/>
    </source>
</evidence>
<dbReference type="Pfam" id="PF13431">
    <property type="entry name" value="TPR_17"/>
    <property type="match status" value="1"/>
</dbReference>
<dbReference type="PANTHER" id="PTHR44809">
    <property type="match status" value="1"/>
</dbReference>
<dbReference type="Gene3D" id="1.25.40.10">
    <property type="entry name" value="Tetratricopeptide repeat domain"/>
    <property type="match status" value="2"/>
</dbReference>
<accession>A0A6M4GVW3</accession>
<keyword evidence="1" id="KW-0802">TPR repeat</keyword>
<gene>
    <name evidence="2" type="ORF">DSM104443_02474</name>
</gene>
<protein>
    <submittedName>
        <fullName evidence="2">Uncharacterized protein</fullName>
    </submittedName>
</protein>
<dbReference type="InterPro" id="IPR019734">
    <property type="entry name" value="TPR_rpt"/>
</dbReference>
<dbReference type="RefSeq" id="WP_171092714.1">
    <property type="nucleotide sequence ID" value="NZ_CP053069.1"/>
</dbReference>
<feature type="repeat" description="TPR" evidence="1">
    <location>
        <begin position="140"/>
        <end position="173"/>
    </location>
</feature>
<name>A0A6M4GVW3_9PROT</name>
<sequence>MPPVPVRRNEPCPCGSGQRYKDCHGRLGGDAPPAATATDPRIPQALQAHQQGRLAEAGAVYRAILESDPGNAIATHYLGMIDWTEGRLAEAEAKLRASIAADARIPDFHSNLALLEGNLGRNAAAVAGFRRALEVDPGYFEAWNNLGLALEDALQWQDAESAYRHALERSPGFAAAHQNLARLQLCLGRFAEAWDHYRWRLHARGVTAPPEANAPRLPASLSGRRFVLHGEQGVGDVLFFLRFAPELTRRGAQLAFRGDPRLHGMLQRTGHFALGCAAESQAAPDLEAIYVGDLPWLTGADDASRFPPALPLTPLADRIDALQRELEALGPAPRIAITWRAGVAAKGATRAQVKEAVTDWIVGELRGSAATLVSVQRNPVPGSREALERALGATVHDLSDANADLEDMLALMDLVDDYVGPSNTNTHLRAGVAKGQRVYVPDPPEWRWMVEGETSPWYPGMRVSRPPRP</sequence>
<dbReference type="InterPro" id="IPR052943">
    <property type="entry name" value="TMTC_O-mannosyl-trnsfr"/>
</dbReference>
<organism evidence="2 3">
    <name type="scientific">Usitatibacter rugosus</name>
    <dbReference type="NCBI Taxonomy" id="2732067"/>
    <lineage>
        <taxon>Bacteria</taxon>
        <taxon>Pseudomonadati</taxon>
        <taxon>Pseudomonadota</taxon>
        <taxon>Betaproteobacteria</taxon>
        <taxon>Nitrosomonadales</taxon>
        <taxon>Usitatibacteraceae</taxon>
        <taxon>Usitatibacter</taxon>
    </lineage>
</organism>
<dbReference type="SMART" id="SM00028">
    <property type="entry name" value="TPR"/>
    <property type="match status" value="3"/>
</dbReference>
<dbReference type="Gene3D" id="3.10.450.50">
    <property type="match status" value="1"/>
</dbReference>
<dbReference type="Proteomes" id="UP000501534">
    <property type="component" value="Chromosome"/>
</dbReference>
<evidence type="ECO:0000313" key="2">
    <source>
        <dbReference type="EMBL" id="QJR11399.1"/>
    </source>
</evidence>
<dbReference type="EMBL" id="CP053069">
    <property type="protein sequence ID" value="QJR11399.1"/>
    <property type="molecule type" value="Genomic_DNA"/>
</dbReference>
<dbReference type="PANTHER" id="PTHR44809:SF1">
    <property type="entry name" value="PROTEIN O-MANNOSYL-TRANSFERASE TMTC1"/>
    <property type="match status" value="1"/>
</dbReference>
<dbReference type="Pfam" id="PF13432">
    <property type="entry name" value="TPR_16"/>
    <property type="match status" value="2"/>
</dbReference>
<dbReference type="SUPFAM" id="SSF48452">
    <property type="entry name" value="TPR-like"/>
    <property type="match status" value="1"/>
</dbReference>
<keyword evidence="3" id="KW-1185">Reference proteome</keyword>
<reference evidence="2 3" key="1">
    <citation type="submission" date="2020-04" db="EMBL/GenBank/DDBJ databases">
        <title>Usitatibacter rugosus gen. nov., sp. nov. and Usitatibacter palustris sp. nov., novel members of Usitatibacteraceae fam. nov. within the order Nitrosomonadales isolated from soil.</title>
        <authorList>
            <person name="Huber K.J."/>
            <person name="Neumann-Schaal M."/>
            <person name="Geppert A."/>
            <person name="Luckner M."/>
            <person name="Wanner G."/>
            <person name="Overmann J."/>
        </authorList>
    </citation>
    <scope>NUCLEOTIDE SEQUENCE [LARGE SCALE GENOMIC DNA]</scope>
    <source>
        <strain evidence="2 3">0125_3</strain>
    </source>
</reference>
<dbReference type="Pfam" id="PF02810">
    <property type="entry name" value="SEC-C"/>
    <property type="match status" value="1"/>
</dbReference>
<dbReference type="SUPFAM" id="SSF53756">
    <property type="entry name" value="UDP-Glycosyltransferase/glycogen phosphorylase"/>
    <property type="match status" value="1"/>
</dbReference>
<dbReference type="AlphaFoldDB" id="A0A6M4GVW3"/>
<dbReference type="PROSITE" id="PS50005">
    <property type="entry name" value="TPR"/>
    <property type="match status" value="1"/>
</dbReference>
<evidence type="ECO:0000256" key="1">
    <source>
        <dbReference type="PROSITE-ProRule" id="PRU00339"/>
    </source>
</evidence>
<dbReference type="KEGG" id="uru:DSM104443_02474"/>